<comment type="caution">
    <text evidence="3">The sequence shown here is derived from an EMBL/GenBank/DDBJ whole genome shotgun (WGS) entry which is preliminary data.</text>
</comment>
<evidence type="ECO:0000256" key="1">
    <source>
        <dbReference type="SAM" id="MobiDB-lite"/>
    </source>
</evidence>
<feature type="transmembrane region" description="Helical" evidence="2">
    <location>
        <begin position="144"/>
        <end position="167"/>
    </location>
</feature>
<feature type="region of interest" description="Disordered" evidence="1">
    <location>
        <begin position="66"/>
        <end position="109"/>
    </location>
</feature>
<sequence length="228" mass="25467">MTKYEWERELKRHISALPKSEQAKIFDYYGEIFEDKIEAGMSESEIIREFGNPYDVARRILADFKAETPEEEGEGPEAQEPERKMPKKQADRIADDRPIAPEEETEGRKATAGDTFSRFCVAAVLFVFVGIPALIVLLCLAAAGIALFVSGFVMIVAGFADFVYFIVQICTYGVTGAYIAHLGIGIGCTALGFLLTPLFMHLTKWLFKGCGKIFVWTGNFISAKRRKK</sequence>
<proteinExistence type="predicted"/>
<gene>
    <name evidence="3" type="ORF">H9728_00385</name>
</gene>
<evidence type="ECO:0000256" key="2">
    <source>
        <dbReference type="SAM" id="Phobius"/>
    </source>
</evidence>
<name>A0A9D1Z606_9FIRM</name>
<dbReference type="Proteomes" id="UP000824135">
    <property type="component" value="Unassembled WGS sequence"/>
</dbReference>
<organism evidence="3 4">
    <name type="scientific">Candidatus Borkfalkia excrementavium</name>
    <dbReference type="NCBI Taxonomy" id="2838505"/>
    <lineage>
        <taxon>Bacteria</taxon>
        <taxon>Bacillati</taxon>
        <taxon>Bacillota</taxon>
        <taxon>Clostridia</taxon>
        <taxon>Christensenellales</taxon>
        <taxon>Christensenellaceae</taxon>
        <taxon>Candidatus Borkfalkia</taxon>
    </lineage>
</organism>
<evidence type="ECO:0000313" key="3">
    <source>
        <dbReference type="EMBL" id="HIY77480.1"/>
    </source>
</evidence>
<protein>
    <submittedName>
        <fullName evidence="3">DUF1700 domain-containing protein</fullName>
    </submittedName>
</protein>
<accession>A0A9D1Z606</accession>
<keyword evidence="2" id="KW-0472">Membrane</keyword>
<dbReference type="Pfam" id="PF22564">
    <property type="entry name" value="HAAS"/>
    <property type="match status" value="1"/>
</dbReference>
<feature type="compositionally biased region" description="Basic and acidic residues" evidence="1">
    <location>
        <begin position="80"/>
        <end position="109"/>
    </location>
</feature>
<evidence type="ECO:0000313" key="4">
    <source>
        <dbReference type="Proteomes" id="UP000824135"/>
    </source>
</evidence>
<dbReference type="AlphaFoldDB" id="A0A9D1Z606"/>
<feature type="compositionally biased region" description="Acidic residues" evidence="1">
    <location>
        <begin position="69"/>
        <end position="79"/>
    </location>
</feature>
<feature type="transmembrane region" description="Helical" evidence="2">
    <location>
        <begin position="179"/>
        <end position="199"/>
    </location>
</feature>
<dbReference type="EMBL" id="DXCO01000004">
    <property type="protein sequence ID" value="HIY77480.1"/>
    <property type="molecule type" value="Genomic_DNA"/>
</dbReference>
<reference evidence="3" key="2">
    <citation type="submission" date="2021-04" db="EMBL/GenBank/DDBJ databases">
        <authorList>
            <person name="Gilroy R."/>
        </authorList>
    </citation>
    <scope>NUCLEOTIDE SEQUENCE</scope>
    <source>
        <strain evidence="3">CHK199-9574</strain>
    </source>
</reference>
<feature type="transmembrane region" description="Helical" evidence="2">
    <location>
        <begin position="116"/>
        <end position="138"/>
    </location>
</feature>
<keyword evidence="2" id="KW-0812">Transmembrane</keyword>
<reference evidence="3" key="1">
    <citation type="journal article" date="2021" name="PeerJ">
        <title>Extensive microbial diversity within the chicken gut microbiome revealed by metagenomics and culture.</title>
        <authorList>
            <person name="Gilroy R."/>
            <person name="Ravi A."/>
            <person name="Getino M."/>
            <person name="Pursley I."/>
            <person name="Horton D.L."/>
            <person name="Alikhan N.F."/>
            <person name="Baker D."/>
            <person name="Gharbi K."/>
            <person name="Hall N."/>
            <person name="Watson M."/>
            <person name="Adriaenssens E.M."/>
            <person name="Foster-Nyarko E."/>
            <person name="Jarju S."/>
            <person name="Secka A."/>
            <person name="Antonio M."/>
            <person name="Oren A."/>
            <person name="Chaudhuri R.R."/>
            <person name="La Ragione R."/>
            <person name="Hildebrand F."/>
            <person name="Pallen M.J."/>
        </authorList>
    </citation>
    <scope>NUCLEOTIDE SEQUENCE</scope>
    <source>
        <strain evidence="3">CHK199-9574</strain>
    </source>
</reference>
<keyword evidence="2" id="KW-1133">Transmembrane helix</keyword>